<name>A0A1Y2SXU5_9BIFI</name>
<gene>
    <name evidence="5" type="ORF">B9T39_02310</name>
</gene>
<dbReference type="AlphaFoldDB" id="A0A1Y2SXU5"/>
<dbReference type="OrthoDB" id="3246591at2"/>
<feature type="coiled-coil region" evidence="2">
    <location>
        <begin position="392"/>
        <end position="433"/>
    </location>
</feature>
<dbReference type="STRING" id="1160091.B9T39_02310"/>
<dbReference type="Proteomes" id="UP000243540">
    <property type="component" value="Unassembled WGS sequence"/>
</dbReference>
<dbReference type="InterPro" id="IPR051448">
    <property type="entry name" value="CdaR-like_regulators"/>
</dbReference>
<proteinExistence type="inferred from homology"/>
<dbReference type="InterPro" id="IPR042070">
    <property type="entry name" value="PucR_C-HTH_sf"/>
</dbReference>
<evidence type="ECO:0008006" key="7">
    <source>
        <dbReference type="Google" id="ProtNLM"/>
    </source>
</evidence>
<feature type="domain" description="PucR C-terminal helix-turn-helix" evidence="3">
    <location>
        <begin position="335"/>
        <end position="392"/>
    </location>
</feature>
<sequence length="436" mass="48902">MIAPPQLDNLDMPARAAVELIVNECLTECAEKTDWYLTLGENEAYYLRVILLTAVADYITFAREHALNTAYDEGVSADELFTLAPLETTTKITLENVIDAIRIAVKNVEKHVSSFAPEGQEAAYVRAAMYFSREVAFSAAQIYSRVAVTRTIWDTRDEAFIIESLLNCDYSPSLQSRVANFKWQPDENFFAIVGDFDTSSSLRSGFVQGDLRNAVLQLGGQVCISSHDDFTILLIGMGAEKSRRPFLELAATLFDEIPTACIGPTRSRLEGASATLRAALNGFNARFAYPEHPNPMFAEDLLAERALFGDDDAQQELYEKVYQPLKQYERKTQILSTLQAFLFSGSSLEHTAQVLNVHPNTIRYRLKKSAEVTEWDATNAREAYILTTAIKIGRYKDSLREAEERAAAAREERAEAQREAQSVARTLEQVVDQMRE</sequence>
<protein>
    <recommendedName>
        <fullName evidence="7">PucR C-terminal helix-turn-helix domain-containing protein</fullName>
    </recommendedName>
</protein>
<comment type="caution">
    <text evidence="5">The sequence shown here is derived from an EMBL/GenBank/DDBJ whole genome shotgun (WGS) entry which is preliminary data.</text>
</comment>
<evidence type="ECO:0000313" key="5">
    <source>
        <dbReference type="EMBL" id="OTA29689.1"/>
    </source>
</evidence>
<evidence type="ECO:0000256" key="2">
    <source>
        <dbReference type="SAM" id="Coils"/>
    </source>
</evidence>
<evidence type="ECO:0000259" key="3">
    <source>
        <dbReference type="Pfam" id="PF13556"/>
    </source>
</evidence>
<evidence type="ECO:0000313" key="6">
    <source>
        <dbReference type="Proteomes" id="UP000243540"/>
    </source>
</evidence>
<organism evidence="5 6">
    <name type="scientific">Alloscardovia macacae</name>
    <dbReference type="NCBI Taxonomy" id="1160091"/>
    <lineage>
        <taxon>Bacteria</taxon>
        <taxon>Bacillati</taxon>
        <taxon>Actinomycetota</taxon>
        <taxon>Actinomycetes</taxon>
        <taxon>Bifidobacteriales</taxon>
        <taxon>Bifidobacteriaceae</taxon>
        <taxon>Alloscardovia</taxon>
    </lineage>
</organism>
<dbReference type="PANTHER" id="PTHR33744">
    <property type="entry name" value="CARBOHYDRATE DIACID REGULATOR"/>
    <property type="match status" value="1"/>
</dbReference>
<dbReference type="PANTHER" id="PTHR33744:SF7">
    <property type="entry name" value="PUCR FAMILY TRANSCRIPTIONAL REGULATOR"/>
    <property type="match status" value="1"/>
</dbReference>
<keyword evidence="2" id="KW-0175">Coiled coil</keyword>
<evidence type="ECO:0000256" key="1">
    <source>
        <dbReference type="ARBA" id="ARBA00006754"/>
    </source>
</evidence>
<dbReference type="Gene3D" id="1.10.10.2840">
    <property type="entry name" value="PucR C-terminal helix-turn-helix domain"/>
    <property type="match status" value="1"/>
</dbReference>
<accession>A0A1Y2SXU5</accession>
<dbReference type="EMBL" id="NEKC01000004">
    <property type="protein sequence ID" value="OTA29689.1"/>
    <property type="molecule type" value="Genomic_DNA"/>
</dbReference>
<comment type="similarity">
    <text evidence="1">Belongs to the CdaR family.</text>
</comment>
<feature type="domain" description="CdaR GGDEF-like" evidence="4">
    <location>
        <begin position="172"/>
        <end position="280"/>
    </location>
</feature>
<dbReference type="RefSeq" id="WP_086106218.1">
    <property type="nucleotide sequence ID" value="NZ_NEKB01000004.1"/>
</dbReference>
<dbReference type="InterPro" id="IPR025736">
    <property type="entry name" value="PucR_C-HTH_dom"/>
</dbReference>
<evidence type="ECO:0000259" key="4">
    <source>
        <dbReference type="Pfam" id="PF17853"/>
    </source>
</evidence>
<dbReference type="InterPro" id="IPR041522">
    <property type="entry name" value="CdaR_GGDEF"/>
</dbReference>
<dbReference type="Pfam" id="PF17853">
    <property type="entry name" value="GGDEF_2"/>
    <property type="match status" value="1"/>
</dbReference>
<dbReference type="Pfam" id="PF13556">
    <property type="entry name" value="HTH_30"/>
    <property type="match status" value="1"/>
</dbReference>
<dbReference type="Gene3D" id="3.30.70.2730">
    <property type="match status" value="1"/>
</dbReference>
<reference evidence="5 6" key="1">
    <citation type="submission" date="2017-04" db="EMBL/GenBank/DDBJ databases">
        <title>Draft genome sequences of Alloscardovia macacae UMA81211 and UMA81212 isolated from the feces of a rhesus macaque (Macaca mulatta).</title>
        <authorList>
            <person name="Albert K."/>
            <person name="Sela D.A."/>
        </authorList>
    </citation>
    <scope>NUCLEOTIDE SEQUENCE [LARGE SCALE GENOMIC DNA]</scope>
    <source>
        <strain evidence="5 6">UMA81212</strain>
    </source>
</reference>